<dbReference type="InterPro" id="IPR010998">
    <property type="entry name" value="Integrase_recombinase_N"/>
</dbReference>
<feature type="domain" description="Tyr recombinase" evidence="6">
    <location>
        <begin position="98"/>
        <end position="270"/>
    </location>
</feature>
<dbReference type="PROSITE" id="PS51898">
    <property type="entry name" value="TYR_RECOMBINASE"/>
    <property type="match status" value="1"/>
</dbReference>
<dbReference type="PROSITE" id="PS51900">
    <property type="entry name" value="CB"/>
    <property type="match status" value="1"/>
</dbReference>
<keyword evidence="2" id="KW-0229">DNA integration</keyword>
<dbReference type="InterPro" id="IPR050090">
    <property type="entry name" value="Tyrosine_recombinase_XerCD"/>
</dbReference>
<accession>A0ABS0YT32</accession>
<dbReference type="EMBL" id="JAEMHK010000009">
    <property type="protein sequence ID" value="MBJ6801132.1"/>
    <property type="molecule type" value="Genomic_DNA"/>
</dbReference>
<sequence length="281" mass="32039">MTELRKRMMEDLQLAGYSPRTTRSYIDTVRVLAKHYHRSPDLLTDEEIRDFFVHLVSERKLSRSSITVYLCGIKFFFEKTLKRKLPILDIVRPRPQKRLPVVLSQGEVQSVLKRVKRPVYRMALTIIYACGLRISEGIRLKTSDVDGQRGLLRVRAGKGGKDRLVPLHSHPLELLRSYYRAHGKGSPFLFPQKKAHIAADSLQKVFRAALKESGVDKPATVHTLRHSYATHLVENGLDIGTIKEILGHTSIVTTNIYTHLTERITARIHVSLDGMMTGLQQ</sequence>
<dbReference type="InterPro" id="IPR004107">
    <property type="entry name" value="Integrase_SAM-like_N"/>
</dbReference>
<comment type="caution">
    <text evidence="8">The sequence shown here is derived from an EMBL/GenBank/DDBJ whole genome shotgun (WGS) entry which is preliminary data.</text>
</comment>
<reference evidence="8 9" key="1">
    <citation type="submission" date="2020-12" db="EMBL/GenBank/DDBJ databases">
        <title>Geomonas sp. Red259, isolated from paddy soil.</title>
        <authorList>
            <person name="Xu Z."/>
            <person name="Zhang Z."/>
            <person name="Masuda Y."/>
            <person name="Itoh H."/>
            <person name="Senoo K."/>
        </authorList>
    </citation>
    <scope>NUCLEOTIDE SEQUENCE [LARGE SCALE GENOMIC DNA]</scope>
    <source>
        <strain evidence="8 9">Red259</strain>
    </source>
</reference>
<dbReference type="SUPFAM" id="SSF56349">
    <property type="entry name" value="DNA breaking-rejoining enzymes"/>
    <property type="match status" value="1"/>
</dbReference>
<gene>
    <name evidence="8" type="ORF">JFN90_13440</name>
</gene>
<dbReference type="InterPro" id="IPR044068">
    <property type="entry name" value="CB"/>
</dbReference>
<evidence type="ECO:0000313" key="8">
    <source>
        <dbReference type="EMBL" id="MBJ6801132.1"/>
    </source>
</evidence>
<evidence type="ECO:0000256" key="2">
    <source>
        <dbReference type="ARBA" id="ARBA00022908"/>
    </source>
</evidence>
<organism evidence="8 9">
    <name type="scientific">Geomonas propionica</name>
    <dbReference type="NCBI Taxonomy" id="2798582"/>
    <lineage>
        <taxon>Bacteria</taxon>
        <taxon>Pseudomonadati</taxon>
        <taxon>Thermodesulfobacteriota</taxon>
        <taxon>Desulfuromonadia</taxon>
        <taxon>Geobacterales</taxon>
        <taxon>Geobacteraceae</taxon>
        <taxon>Geomonas</taxon>
    </lineage>
</organism>
<dbReference type="PANTHER" id="PTHR30349:SF64">
    <property type="entry name" value="PROPHAGE INTEGRASE INTD-RELATED"/>
    <property type="match status" value="1"/>
</dbReference>
<evidence type="ECO:0000256" key="5">
    <source>
        <dbReference type="PROSITE-ProRule" id="PRU01248"/>
    </source>
</evidence>
<evidence type="ECO:0000256" key="1">
    <source>
        <dbReference type="ARBA" id="ARBA00008857"/>
    </source>
</evidence>
<keyword evidence="9" id="KW-1185">Reference proteome</keyword>
<dbReference type="PANTHER" id="PTHR30349">
    <property type="entry name" value="PHAGE INTEGRASE-RELATED"/>
    <property type="match status" value="1"/>
</dbReference>
<name>A0ABS0YT32_9BACT</name>
<comment type="similarity">
    <text evidence="1">Belongs to the 'phage' integrase family.</text>
</comment>
<evidence type="ECO:0000256" key="4">
    <source>
        <dbReference type="ARBA" id="ARBA00023172"/>
    </source>
</evidence>
<dbReference type="RefSeq" id="WP_199395626.1">
    <property type="nucleotide sequence ID" value="NZ_JAEMHK010000009.1"/>
</dbReference>
<dbReference type="Gene3D" id="1.10.150.130">
    <property type="match status" value="1"/>
</dbReference>
<keyword evidence="3 5" id="KW-0238">DNA-binding</keyword>
<keyword evidence="4" id="KW-0233">DNA recombination</keyword>
<dbReference type="Pfam" id="PF13495">
    <property type="entry name" value="Phage_int_SAM_4"/>
    <property type="match status" value="1"/>
</dbReference>
<protein>
    <submittedName>
        <fullName evidence="8">Tyrosine-type recombinase/integrase</fullName>
    </submittedName>
</protein>
<evidence type="ECO:0000259" key="7">
    <source>
        <dbReference type="PROSITE" id="PS51900"/>
    </source>
</evidence>
<dbReference type="Gene3D" id="1.10.443.10">
    <property type="entry name" value="Intergrase catalytic core"/>
    <property type="match status" value="1"/>
</dbReference>
<dbReference type="InterPro" id="IPR011010">
    <property type="entry name" value="DNA_brk_join_enz"/>
</dbReference>
<dbReference type="Pfam" id="PF00589">
    <property type="entry name" value="Phage_integrase"/>
    <property type="match status" value="1"/>
</dbReference>
<dbReference type="Proteomes" id="UP000641025">
    <property type="component" value="Unassembled WGS sequence"/>
</dbReference>
<evidence type="ECO:0000259" key="6">
    <source>
        <dbReference type="PROSITE" id="PS51898"/>
    </source>
</evidence>
<proteinExistence type="inferred from homology"/>
<feature type="domain" description="Core-binding (CB)" evidence="7">
    <location>
        <begin position="1"/>
        <end position="81"/>
    </location>
</feature>
<evidence type="ECO:0000313" key="9">
    <source>
        <dbReference type="Proteomes" id="UP000641025"/>
    </source>
</evidence>
<dbReference type="InterPro" id="IPR002104">
    <property type="entry name" value="Integrase_catalytic"/>
</dbReference>
<evidence type="ECO:0000256" key="3">
    <source>
        <dbReference type="ARBA" id="ARBA00023125"/>
    </source>
</evidence>
<dbReference type="InterPro" id="IPR013762">
    <property type="entry name" value="Integrase-like_cat_sf"/>
</dbReference>